<feature type="region of interest" description="Disordered" evidence="1">
    <location>
        <begin position="100"/>
        <end position="144"/>
    </location>
</feature>
<protein>
    <submittedName>
        <fullName evidence="2">Uncharacterized protein</fullName>
    </submittedName>
</protein>
<evidence type="ECO:0000313" key="3">
    <source>
        <dbReference type="Proteomes" id="UP001470230"/>
    </source>
</evidence>
<reference evidence="2 3" key="1">
    <citation type="submission" date="2024-04" db="EMBL/GenBank/DDBJ databases">
        <title>Tritrichomonas musculus Genome.</title>
        <authorList>
            <person name="Alves-Ferreira E."/>
            <person name="Grigg M."/>
            <person name="Lorenzi H."/>
            <person name="Galac M."/>
        </authorList>
    </citation>
    <scope>NUCLEOTIDE SEQUENCE [LARGE SCALE GENOMIC DNA]</scope>
    <source>
        <strain evidence="2 3">EAF2021</strain>
    </source>
</reference>
<evidence type="ECO:0000256" key="1">
    <source>
        <dbReference type="SAM" id="MobiDB-lite"/>
    </source>
</evidence>
<name>A0ABR2KVQ9_9EUKA</name>
<dbReference type="EMBL" id="JAPFFF010000003">
    <property type="protein sequence ID" value="KAK8894557.1"/>
    <property type="molecule type" value="Genomic_DNA"/>
</dbReference>
<proteinExistence type="predicted"/>
<feature type="region of interest" description="Disordered" evidence="1">
    <location>
        <begin position="1"/>
        <end position="47"/>
    </location>
</feature>
<gene>
    <name evidence="2" type="ORF">M9Y10_022992</name>
</gene>
<dbReference type="Proteomes" id="UP001470230">
    <property type="component" value="Unassembled WGS sequence"/>
</dbReference>
<sequence length="144" mass="16647">MKQNRNAKQQYYSDDDQQYDDGTNNNDDGDDDENYTQTDDMANEKDRIIQKQRQMIEEMQNEFAATLDSLRGQLRDFIEESSQVQEEMLERIKELKAELSQARKKSTRAAGGSTAVKSSLYNYGPKHPRKLAQGNVRKSTTGWK</sequence>
<evidence type="ECO:0000313" key="2">
    <source>
        <dbReference type="EMBL" id="KAK8894557.1"/>
    </source>
</evidence>
<accession>A0ABR2KVQ9</accession>
<keyword evidence="3" id="KW-1185">Reference proteome</keyword>
<organism evidence="2 3">
    <name type="scientific">Tritrichomonas musculus</name>
    <dbReference type="NCBI Taxonomy" id="1915356"/>
    <lineage>
        <taxon>Eukaryota</taxon>
        <taxon>Metamonada</taxon>
        <taxon>Parabasalia</taxon>
        <taxon>Tritrichomonadida</taxon>
        <taxon>Tritrichomonadidae</taxon>
        <taxon>Tritrichomonas</taxon>
    </lineage>
</organism>
<comment type="caution">
    <text evidence="2">The sequence shown here is derived from an EMBL/GenBank/DDBJ whole genome shotgun (WGS) entry which is preliminary data.</text>
</comment>